<dbReference type="RefSeq" id="WP_085650960.1">
    <property type="nucleotide sequence ID" value="NZ_CP023009.1"/>
</dbReference>
<evidence type="ECO:0000313" key="2">
    <source>
        <dbReference type="EMBL" id="AXW88433.1"/>
    </source>
</evidence>
<proteinExistence type="predicted"/>
<accession>A0AAD0SND3</accession>
<organism evidence="2 3">
    <name type="scientific">Lonsdalea britannica</name>
    <dbReference type="NCBI Taxonomy" id="1082704"/>
    <lineage>
        <taxon>Bacteria</taxon>
        <taxon>Pseudomonadati</taxon>
        <taxon>Pseudomonadota</taxon>
        <taxon>Gammaproteobacteria</taxon>
        <taxon>Enterobacterales</taxon>
        <taxon>Pectobacteriaceae</taxon>
        <taxon>Lonsdalea</taxon>
    </lineage>
</organism>
<reference evidence="2 3" key="1">
    <citation type="submission" date="2017-08" db="EMBL/GenBank/DDBJ databases">
        <title>Comparative genomics of bacteria isolated from necrotic lesions of AOD affected trees.</title>
        <authorList>
            <person name="Doonan J."/>
            <person name="Denman S."/>
            <person name="McDonald J.E."/>
        </authorList>
    </citation>
    <scope>NUCLEOTIDE SEQUENCE [LARGE SCALE GENOMIC DNA]</scope>
    <source>
        <strain evidence="2 3">477</strain>
    </source>
</reference>
<dbReference type="KEGG" id="lbq:CKQ53_16605"/>
<evidence type="ECO:0000313" key="3">
    <source>
        <dbReference type="Proteomes" id="UP000263881"/>
    </source>
</evidence>
<dbReference type="NCBIfam" id="TIGR03369">
    <property type="entry name" value="cellulose_bcsE"/>
    <property type="match status" value="1"/>
</dbReference>
<protein>
    <recommendedName>
        <fullName evidence="1">Cellulose biosynthesis protein BcsE</fullName>
    </recommendedName>
</protein>
<dbReference type="Pfam" id="PF10995">
    <property type="entry name" value="CBP_BcsE"/>
    <property type="match status" value="1"/>
</dbReference>
<evidence type="ECO:0000256" key="1">
    <source>
        <dbReference type="NCBIfam" id="TIGR03369"/>
    </source>
</evidence>
<dbReference type="Proteomes" id="UP000263881">
    <property type="component" value="Chromosome"/>
</dbReference>
<dbReference type="InterPro" id="IPR017745">
    <property type="entry name" value="BcsE"/>
</dbReference>
<dbReference type="EMBL" id="CP023009">
    <property type="protein sequence ID" value="AXW88433.1"/>
    <property type="molecule type" value="Genomic_DNA"/>
</dbReference>
<keyword evidence="3" id="KW-1185">Reference proteome</keyword>
<dbReference type="GO" id="GO:0035438">
    <property type="term" value="F:cyclic-di-GMP binding"/>
    <property type="evidence" value="ECO:0007669"/>
    <property type="project" value="InterPro"/>
</dbReference>
<dbReference type="AlphaFoldDB" id="A0AAD0SND3"/>
<name>A0AAD0SND3_9GAMM</name>
<sequence>MKYFSTLGIEQLPDELMLMQPPGCYWVTVQRQEDAIALARQVMSAQAAVTLVSSATAPRELLTPPLTSGPDRIPMYSLPQTSRALLKLDKDFLRLFSSSSSPQLVLFYTEVSDWDKLTSSELSEWLKRINATLKNKKISMVIITYGRKIISLGDHLHGLFRYLNGFSCLEYQKDNWKYRIHWWYNATRLLADRQLALILEHDRFSLMKQEEQNTALTLNDEHIFIAERSVLEGAPPLSNQWQLHDGNDRVYAQAEEADSATVIFCLSHNDQTGGLARHIHRLRSQRGTGLKIVVREMEVGQRQNDERLLLACGVNIIVPFGTSLSRFLIMLEGLQGQRYQRYVPKDFTVLRKLQQPLRQKGFMPLETFCHTVTLLMNDPLLPENSKGVLVALTPVSQLKAEQALTLCKTRRNGDVFTVMDNRLYLFLFSCHLHDLKTALTSIFPLPYDEIFSDRQVWCEDRPILSEIRLMSAWMPRALKEVTVAAVGAAKPESIPPTERRVPQRIRLAQGEGAAK</sequence>
<gene>
    <name evidence="2" type="primary">bcsE</name>
    <name evidence="2" type="ORF">CKQ53_16605</name>
</gene>